<feature type="compositionally biased region" description="Polar residues" evidence="6">
    <location>
        <begin position="569"/>
        <end position="583"/>
    </location>
</feature>
<protein>
    <recommendedName>
        <fullName evidence="7">PINIT domain-containing protein</fullName>
    </recommendedName>
</protein>
<dbReference type="OMA" id="PHPNEIR"/>
<feature type="compositionally biased region" description="Pro residues" evidence="6">
    <location>
        <begin position="713"/>
        <end position="722"/>
    </location>
</feature>
<feature type="region of interest" description="Disordered" evidence="6">
    <location>
        <begin position="398"/>
        <end position="627"/>
    </location>
</feature>
<dbReference type="InterPro" id="IPR023321">
    <property type="entry name" value="PINIT"/>
</dbReference>
<dbReference type="Proteomes" id="UP000011777">
    <property type="component" value="Unassembled WGS sequence"/>
</dbReference>
<dbReference type="HOGENOM" id="CLU_305221_0_0_1"/>
<dbReference type="InterPro" id="IPR013083">
    <property type="entry name" value="Znf_RING/FYVE/PHD"/>
</dbReference>
<feature type="region of interest" description="Disordered" evidence="6">
    <location>
        <begin position="925"/>
        <end position="972"/>
    </location>
</feature>
<feature type="compositionally biased region" description="Polar residues" evidence="6">
    <location>
        <begin position="955"/>
        <end position="972"/>
    </location>
</feature>
<evidence type="ECO:0000256" key="6">
    <source>
        <dbReference type="SAM" id="MobiDB-lite"/>
    </source>
</evidence>
<proteinExistence type="inferred from homology"/>
<evidence type="ECO:0000313" key="9">
    <source>
        <dbReference type="Proteomes" id="UP000011777"/>
    </source>
</evidence>
<dbReference type="UniPathway" id="UPA00886"/>
<dbReference type="Pfam" id="PF14324">
    <property type="entry name" value="PINIT"/>
    <property type="match status" value="1"/>
</dbReference>
<feature type="compositionally biased region" description="Polar residues" evidence="6">
    <location>
        <begin position="496"/>
        <end position="507"/>
    </location>
</feature>
<comment type="similarity">
    <text evidence="2">Belongs to the PIAS family.</text>
</comment>
<dbReference type="AlphaFoldDB" id="M3J3X4"/>
<dbReference type="Gene3D" id="2.60.120.780">
    <property type="entry name" value="PINIT domain"/>
    <property type="match status" value="1"/>
</dbReference>
<feature type="compositionally biased region" description="Polar residues" evidence="6">
    <location>
        <begin position="925"/>
        <end position="936"/>
    </location>
</feature>
<dbReference type="Gene3D" id="3.30.40.10">
    <property type="entry name" value="Zinc/RING finger domain, C3HC4 (zinc finger)"/>
    <property type="match status" value="1"/>
</dbReference>
<sequence length="972" mass="110509">MSATPSTSLEAQNDEEKEFISILKKLNVPSLKAFQRSLKLPVRRKKDLMIGEIIKYYRSGVLHNDRVRKYALKYSALWLIENRSEINYWEVYDLIEKGRIPISSIGSKKKHRSKDKEDVNPKDSKRKEGFDYKFKPFYNFEIIQEIHSSPQVLIDRKCEFSFTLTPKEEELIRRPGHRVYVLSASATKVKNNVPITFPKRFQLTINDHELPPVHQGANAQDSASPIDITKYLRESPSVNHIECSFLAYVLSVIFVYIVKQTKPEKFVENLLDQGTISLDKFFGSKNDDGLTFEDIVVSLLDPMTKARIAVPAITTKCNHSTPFDAMCFLDGMYSKCPTCNTHIVFEEIRIVKLLYDIVQSDKNVETVRINSQGQWTAVDRSNAFKSGDAEVDVVCLSDEEDEGGKQKGGLDSGSDNDELQSDNEDSRVEDESIINDEVSYEEKEEPEIEHEEVGNHESPNTEEEKEEEPLRLNQTHVDTPVENPENNQRRHRSSRTRVPQQISVIELSSSSSSSESSPSNSAPNSPRKVGTEDESVVVTEPTPISRESRESPDADRLAKQLTISDVPHNDTSSTVEEPQTSHPNHAFEEPQTSHPSSTVEEPQASNTNPTVEENYSHQPGGLRRSDAEEIALLRSEFLAEQEKSRLLEEILQKKANNQDMRNKLNSLTSRAPMEGEWFGSRDRNSSVPRSPMHYGTNEPRFTNHQSTSEPLLSRPPPPPPPQSLSISNYPSSRGFVPDNRLVESSRMGNIPTNGGLVPTSHSQSLSHETTRVPFSTHLSFYYNQLVNFTADAAANTNGLSKTMDNLTFLKADVSNFFEGRINQELADNDARLKRFNDETKIRLTQLRNYCAPQQEISQYIMSRNKEKASIVSRHEDILGNFDAEMRNINEAIEKKLIWVEEKQQQHLLEVPEKRLQIEYRTDEQYSNGNFNNESSPNPDPARHVQTPPAKKQRLTDTNNGNFQPFNGQTTFY</sequence>
<organism evidence="8 9">
    <name type="scientific">Candida maltosa (strain Xu316)</name>
    <name type="common">Yeast</name>
    <dbReference type="NCBI Taxonomy" id="1245528"/>
    <lineage>
        <taxon>Eukaryota</taxon>
        <taxon>Fungi</taxon>
        <taxon>Dikarya</taxon>
        <taxon>Ascomycota</taxon>
        <taxon>Saccharomycotina</taxon>
        <taxon>Pichiomycetes</taxon>
        <taxon>Debaryomycetaceae</taxon>
        <taxon>Candida/Lodderomyces clade</taxon>
        <taxon>Candida</taxon>
    </lineage>
</organism>
<evidence type="ECO:0000313" key="8">
    <source>
        <dbReference type="EMBL" id="EMG46613.1"/>
    </source>
</evidence>
<feature type="compositionally biased region" description="Basic and acidic residues" evidence="6">
    <location>
        <begin position="546"/>
        <end position="558"/>
    </location>
</feature>
<dbReference type="InterPro" id="IPR038654">
    <property type="entry name" value="PINIT_sf"/>
</dbReference>
<evidence type="ECO:0000259" key="7">
    <source>
        <dbReference type="PROSITE" id="PS51466"/>
    </source>
</evidence>
<dbReference type="PANTHER" id="PTHR10782">
    <property type="entry name" value="ZINC FINGER MIZ DOMAIN-CONTAINING PROTEIN"/>
    <property type="match status" value="1"/>
</dbReference>
<dbReference type="EMBL" id="AOGT01001937">
    <property type="protein sequence ID" value="EMG46613.1"/>
    <property type="molecule type" value="Genomic_DNA"/>
</dbReference>
<feature type="compositionally biased region" description="Acidic residues" evidence="6">
    <location>
        <begin position="414"/>
        <end position="423"/>
    </location>
</feature>
<dbReference type="GO" id="GO:0000785">
    <property type="term" value="C:chromatin"/>
    <property type="evidence" value="ECO:0007669"/>
    <property type="project" value="TreeGrafter"/>
</dbReference>
<evidence type="ECO:0000256" key="4">
    <source>
        <dbReference type="ARBA" id="ARBA00022786"/>
    </source>
</evidence>
<feature type="compositionally biased region" description="Acidic residues" evidence="6">
    <location>
        <begin position="431"/>
        <end position="450"/>
    </location>
</feature>
<keyword evidence="4" id="KW-0833">Ubl conjugation pathway</keyword>
<comment type="caution">
    <text evidence="8">The sequence shown here is derived from an EMBL/GenBank/DDBJ whole genome shotgun (WGS) entry which is preliminary data.</text>
</comment>
<keyword evidence="9" id="KW-1185">Reference proteome</keyword>
<feature type="compositionally biased region" description="Low complexity" evidence="6">
    <location>
        <begin position="508"/>
        <end position="526"/>
    </location>
</feature>
<dbReference type="STRING" id="1245528.M3J3X4"/>
<comment type="pathway">
    <text evidence="1">Protein modification; protein sumoylation.</text>
</comment>
<evidence type="ECO:0000256" key="3">
    <source>
        <dbReference type="ARBA" id="ARBA00022679"/>
    </source>
</evidence>
<dbReference type="PANTHER" id="PTHR10782:SF4">
    <property type="entry name" value="TONALLI, ISOFORM E"/>
    <property type="match status" value="1"/>
</dbReference>
<dbReference type="PROSITE" id="PS51466">
    <property type="entry name" value="PINIT"/>
    <property type="match status" value="1"/>
</dbReference>
<feature type="compositionally biased region" description="Polar residues" evidence="6">
    <location>
        <begin position="590"/>
        <end position="617"/>
    </location>
</feature>
<evidence type="ECO:0000256" key="2">
    <source>
        <dbReference type="ARBA" id="ARBA00005383"/>
    </source>
</evidence>
<evidence type="ECO:0000256" key="1">
    <source>
        <dbReference type="ARBA" id="ARBA00004718"/>
    </source>
</evidence>
<accession>M3J3X4</accession>
<evidence type="ECO:0000256" key="5">
    <source>
        <dbReference type="SAM" id="Coils"/>
    </source>
</evidence>
<dbReference type="GO" id="GO:0016925">
    <property type="term" value="P:protein sumoylation"/>
    <property type="evidence" value="ECO:0007669"/>
    <property type="project" value="UniProtKB-UniPathway"/>
</dbReference>
<keyword evidence="3" id="KW-0808">Transferase</keyword>
<gene>
    <name evidence="8" type="ORF">G210_3137</name>
</gene>
<feature type="coiled-coil region" evidence="5">
    <location>
        <begin position="643"/>
        <end position="670"/>
    </location>
</feature>
<reference evidence="8 9" key="1">
    <citation type="submission" date="2013-02" db="EMBL/GenBank/DDBJ databases">
        <title>Genome sequence of Candida maltosa Xu316, a potential industrial strain for xylitol and ethanol production.</title>
        <authorList>
            <person name="Yu J."/>
            <person name="Wang Q."/>
            <person name="Geng X."/>
            <person name="Bao W."/>
            <person name="He P."/>
            <person name="Cai J."/>
        </authorList>
    </citation>
    <scope>NUCLEOTIDE SEQUENCE [LARGE SCALE GENOMIC DNA]</scope>
    <source>
        <strain evidence="9">Xu316</strain>
    </source>
</reference>
<feature type="region of interest" description="Disordered" evidence="6">
    <location>
        <begin position="106"/>
        <end position="125"/>
    </location>
</feature>
<dbReference type="eggNOG" id="KOG2169">
    <property type="taxonomic scope" value="Eukaryota"/>
</dbReference>
<feature type="region of interest" description="Disordered" evidence="6">
    <location>
        <begin position="674"/>
        <end position="731"/>
    </location>
</feature>
<dbReference type="GO" id="GO:0061665">
    <property type="term" value="F:SUMO ligase activity"/>
    <property type="evidence" value="ECO:0007669"/>
    <property type="project" value="TreeGrafter"/>
</dbReference>
<feature type="domain" description="PINIT" evidence="7">
    <location>
        <begin position="120"/>
        <end position="261"/>
    </location>
</feature>
<keyword evidence="5" id="KW-0175">Coiled coil</keyword>
<dbReference type="OrthoDB" id="28127at2759"/>
<name>M3J3X4_CANMX</name>
<feature type="compositionally biased region" description="Basic and acidic residues" evidence="6">
    <location>
        <begin position="114"/>
        <end position="125"/>
    </location>
</feature>